<dbReference type="EMBL" id="CP004144">
    <property type="protein sequence ID" value="AGF98401.1"/>
    <property type="molecule type" value="Genomic_DNA"/>
</dbReference>
<dbReference type="AlphaFoldDB" id="M1Q1G6"/>
<organism evidence="1 2">
    <name type="scientific">Methanosarcina mazei Tuc01</name>
    <dbReference type="NCBI Taxonomy" id="1236903"/>
    <lineage>
        <taxon>Archaea</taxon>
        <taxon>Methanobacteriati</taxon>
        <taxon>Methanobacteriota</taxon>
        <taxon>Stenosarchaea group</taxon>
        <taxon>Methanomicrobia</taxon>
        <taxon>Methanosarcinales</taxon>
        <taxon>Methanosarcinaceae</taxon>
        <taxon>Methanosarcina</taxon>
    </lineage>
</organism>
<protein>
    <submittedName>
        <fullName evidence="1">Uncharacterized protein</fullName>
    </submittedName>
</protein>
<dbReference type="HOGENOM" id="CLU_3130877_0_0_2"/>
<sequence length="49" mass="5674">MQPFLCCCRYNLVQRRAKLTGLHASGDFIWTGTKRVPNFIIFGIWFPAV</sequence>
<evidence type="ECO:0000313" key="2">
    <source>
        <dbReference type="Proteomes" id="UP000011718"/>
    </source>
</evidence>
<proteinExistence type="predicted"/>
<dbReference type="Proteomes" id="UP000011718">
    <property type="component" value="Chromosome"/>
</dbReference>
<name>M1Q1G6_METMZ</name>
<dbReference type="KEGG" id="mmaz:MmTuc01_3144"/>
<reference evidence="1 2" key="1">
    <citation type="journal article" date="2013" name="Genome Announc.">
        <title>Complete Genome of a Methanosarcina mazei Strain Isolated from Sediment Samples from an Amazonian Flooded Area.</title>
        <authorList>
            <person name="Assis das Gracas D."/>
            <person name="Thiago Juca Ramos R."/>
            <person name="Vieira Araujo A.C."/>
            <person name="Zahlouth R."/>
            <person name="Ribeiro Carneiro A."/>
            <person name="Souza Lopes T."/>
            <person name="Azevedo Barauna R."/>
            <person name="Azevedo V."/>
            <person name="Cruz Schneider M.P."/>
            <person name="Pellizari V.H."/>
            <person name="Silva A."/>
        </authorList>
    </citation>
    <scope>NUCLEOTIDE SEQUENCE [LARGE SCALE GENOMIC DNA]</scope>
    <source>
        <strain evidence="1 2">Tuc01</strain>
    </source>
</reference>
<evidence type="ECO:0000313" key="1">
    <source>
        <dbReference type="EMBL" id="AGF98401.1"/>
    </source>
</evidence>
<dbReference type="BioCyc" id="MMAZ1236903:G139K-2990-MONOMER"/>
<gene>
    <name evidence="1" type="ORF">MmTuc01_3144</name>
</gene>
<accession>M1Q1G6</accession>